<name>A0A4R1MX17_9FIRM</name>
<evidence type="ECO:0000256" key="6">
    <source>
        <dbReference type="ARBA" id="ARBA00023136"/>
    </source>
</evidence>
<dbReference type="Proteomes" id="UP000294545">
    <property type="component" value="Unassembled WGS sequence"/>
</dbReference>
<evidence type="ECO:0000313" key="10">
    <source>
        <dbReference type="Proteomes" id="UP000294545"/>
    </source>
</evidence>
<keyword evidence="7 9" id="KW-0808">Transferase</keyword>
<keyword evidence="5 8" id="KW-1133">Transmembrane helix</keyword>
<feature type="transmembrane region" description="Helical" evidence="8">
    <location>
        <begin position="365"/>
        <end position="385"/>
    </location>
</feature>
<reference evidence="9 10" key="1">
    <citation type="submission" date="2019-03" db="EMBL/GenBank/DDBJ databases">
        <title>Genomic Encyclopedia of Type Strains, Phase IV (KMG-IV): sequencing the most valuable type-strain genomes for metagenomic binning, comparative biology and taxonomic classification.</title>
        <authorList>
            <person name="Goeker M."/>
        </authorList>
    </citation>
    <scope>NUCLEOTIDE SEQUENCE [LARGE SCALE GENOMIC DNA]</scope>
    <source>
        <strain evidence="9 10">DSM 24176</strain>
    </source>
</reference>
<dbReference type="PANTHER" id="PTHR13285">
    <property type="entry name" value="ACYLTRANSFERASE"/>
    <property type="match status" value="1"/>
</dbReference>
<dbReference type="Pfam" id="PF03062">
    <property type="entry name" value="MBOAT"/>
    <property type="match status" value="1"/>
</dbReference>
<feature type="transmembrane region" description="Helical" evidence="8">
    <location>
        <begin position="227"/>
        <end position="247"/>
    </location>
</feature>
<sequence>MLFNSFEFILFFLIVISIYFILPYRLRWVLLLASSYYFYMAWKPEYVLLIIFSTIVDYLVSRRMGQVKEKKKRKKYLFISLLTNLGLLIFFKYAFFISESLNGVFSTFNITYPLPTNFSIILPMGISFYTFQTLSYTIDVYRGKIKPEKHFGVFALYVSFFPQLVAGPIERSDRLIPQFYKKHKFDLKRIGDGLKLMLVGFFKKLVIADRVAMVVNHIYNQPSEFEGLYLVIATLLFGFQILCDFSGYSDIAIGTAKVLGIDLMTNFKSPYFATSIKDFWKRWHISLSTWFKDYVYIPLGGNRVKLPRMYFNLFVTFLISGLWHGANWNFVIWGGLHGCYQIIGNITKPIKDKIINLLKLNRLPFILPFIQRVVTFALVTFAWIFFRANTFEDARYIISHLLVDIELWLNSGYVYDVGIDLGVTLTEVVMIILSIMVLLMIEWFGRKESIHLRLLRTHFIIRWAFYYLLIIMVFTMGVFYDGSEFIYFQF</sequence>
<dbReference type="AlphaFoldDB" id="A0A4R1MX17"/>
<dbReference type="InterPro" id="IPR051085">
    <property type="entry name" value="MB_O-acyltransferase"/>
</dbReference>
<feature type="transmembrane region" description="Helical" evidence="8">
    <location>
        <begin position="421"/>
        <end position="439"/>
    </location>
</feature>
<feature type="transmembrane region" description="Helical" evidence="8">
    <location>
        <begin position="7"/>
        <end position="26"/>
    </location>
</feature>
<dbReference type="PANTHER" id="PTHR13285:SF18">
    <property type="entry name" value="PROTEIN-CYSTEINE N-PALMITOYLTRANSFERASE RASP"/>
    <property type="match status" value="1"/>
</dbReference>
<feature type="transmembrane region" description="Helical" evidence="8">
    <location>
        <begin position="397"/>
        <end position="415"/>
    </location>
</feature>
<comment type="similarity">
    <text evidence="2 7">Belongs to the membrane-bound acyltransferase family.</text>
</comment>
<evidence type="ECO:0000256" key="5">
    <source>
        <dbReference type="ARBA" id="ARBA00022989"/>
    </source>
</evidence>
<evidence type="ECO:0000256" key="1">
    <source>
        <dbReference type="ARBA" id="ARBA00004651"/>
    </source>
</evidence>
<dbReference type="RefSeq" id="WP_132279141.1">
    <property type="nucleotide sequence ID" value="NZ_SMGQ01000011.1"/>
</dbReference>
<evidence type="ECO:0000256" key="3">
    <source>
        <dbReference type="ARBA" id="ARBA00022475"/>
    </source>
</evidence>
<dbReference type="EMBL" id="SMGQ01000011">
    <property type="protein sequence ID" value="TCK97787.1"/>
    <property type="molecule type" value="Genomic_DNA"/>
</dbReference>
<feature type="transmembrane region" description="Helical" evidence="8">
    <location>
        <begin position="76"/>
        <end position="98"/>
    </location>
</feature>
<comment type="subcellular location">
    <subcellularLocation>
        <location evidence="1">Cell membrane</location>
        <topology evidence="1">Multi-pass membrane protein</topology>
    </subcellularLocation>
</comment>
<accession>A0A4R1MX17</accession>
<dbReference type="InterPro" id="IPR024194">
    <property type="entry name" value="Ac/AlaTfrase_AlgI/DltB"/>
</dbReference>
<feature type="transmembrane region" description="Helical" evidence="8">
    <location>
        <begin position="118"/>
        <end position="138"/>
    </location>
</feature>
<dbReference type="InterPro" id="IPR004299">
    <property type="entry name" value="MBOAT_fam"/>
</dbReference>
<evidence type="ECO:0000256" key="2">
    <source>
        <dbReference type="ARBA" id="ARBA00010323"/>
    </source>
</evidence>
<dbReference type="GO" id="GO:0042121">
    <property type="term" value="P:alginic acid biosynthetic process"/>
    <property type="evidence" value="ECO:0007669"/>
    <property type="project" value="InterPro"/>
</dbReference>
<feature type="transmembrane region" description="Helical" evidence="8">
    <location>
        <begin position="460"/>
        <end position="480"/>
    </location>
</feature>
<gene>
    <name evidence="9" type="ORF">EDC19_0189</name>
</gene>
<dbReference type="PIRSF" id="PIRSF500217">
    <property type="entry name" value="AlgI"/>
    <property type="match status" value="1"/>
</dbReference>
<dbReference type="OrthoDB" id="9805788at2"/>
<keyword evidence="7 9" id="KW-0012">Acyltransferase</keyword>
<keyword evidence="6 7" id="KW-0472">Membrane</keyword>
<feature type="transmembrane region" description="Helical" evidence="8">
    <location>
        <begin position="309"/>
        <end position="326"/>
    </location>
</feature>
<comment type="caution">
    <text evidence="9">The sequence shown here is derived from an EMBL/GenBank/DDBJ whole genome shotgun (WGS) entry which is preliminary data.</text>
</comment>
<evidence type="ECO:0000313" key="9">
    <source>
        <dbReference type="EMBL" id="TCK97787.1"/>
    </source>
</evidence>
<keyword evidence="3 7" id="KW-1003">Cell membrane</keyword>
<dbReference type="GO" id="GO:0016746">
    <property type="term" value="F:acyltransferase activity"/>
    <property type="evidence" value="ECO:0007669"/>
    <property type="project" value="UniProtKB-KW"/>
</dbReference>
<evidence type="ECO:0000256" key="7">
    <source>
        <dbReference type="PIRNR" id="PIRNR016636"/>
    </source>
</evidence>
<dbReference type="PIRSF" id="PIRSF016636">
    <property type="entry name" value="AlgI_DltB"/>
    <property type="match status" value="1"/>
</dbReference>
<organism evidence="9 10">
    <name type="scientific">Natranaerovirga hydrolytica</name>
    <dbReference type="NCBI Taxonomy" id="680378"/>
    <lineage>
        <taxon>Bacteria</taxon>
        <taxon>Bacillati</taxon>
        <taxon>Bacillota</taxon>
        <taxon>Clostridia</taxon>
        <taxon>Lachnospirales</taxon>
        <taxon>Natranaerovirgaceae</taxon>
        <taxon>Natranaerovirga</taxon>
    </lineage>
</organism>
<dbReference type="GO" id="GO:0005886">
    <property type="term" value="C:plasma membrane"/>
    <property type="evidence" value="ECO:0007669"/>
    <property type="project" value="UniProtKB-SubCell"/>
</dbReference>
<keyword evidence="4 8" id="KW-0812">Transmembrane</keyword>
<dbReference type="InterPro" id="IPR028362">
    <property type="entry name" value="AlgI"/>
</dbReference>
<protein>
    <submittedName>
        <fullName evidence="9">D-alanyl-lipoteichoic acid acyltransferase DltB (MBOAT superfamily)</fullName>
    </submittedName>
</protein>
<proteinExistence type="inferred from homology"/>
<keyword evidence="10" id="KW-1185">Reference proteome</keyword>
<evidence type="ECO:0000256" key="8">
    <source>
        <dbReference type="SAM" id="Phobius"/>
    </source>
</evidence>
<evidence type="ECO:0000256" key="4">
    <source>
        <dbReference type="ARBA" id="ARBA00022692"/>
    </source>
</evidence>
<feature type="transmembrane region" description="Helical" evidence="8">
    <location>
        <begin position="150"/>
        <end position="169"/>
    </location>
</feature>